<sequence>MKKKLLLFFMGLSFASAVTLAQERNITGRVSSATDKLPLPGVSVKIKEANQGVTTNDAGSYSINAKEGQTLVFSYIGSTTREIVVGRENTINVQLNLNETSLNEVVVVGFGTQKRANLTGAVSTVDVQKTFETRPVTDPVRALQGTVPGLTITTPSGNLGTNPTIRLRGARGSINTGTAGAQPLILVDNVEVPSLQMINPNDIATVSVLKDAASTSIYGTRAAWGVILITTKSGKRDTPSRITYTNNFALQKPTKSPEIADAVGGTRMALDAALRRNPSQPFFSSLGVRFDELAIQKMQEWETLYGGQDLGPEMVEGRDFEVRDGALFFYRPWDAPGMYMKKYTPQQNHNLSISGGSDKINYNMGFGYLNQDGVLKVNPDQYDRYNLNLAVNASVNKWLDARTKVLYSNSKLTEPYSYNGDVYDPWFYLYRWPKTFPYGTYQGQPFRNAITDVEQANMNSTKSNMTRINVGGTAKVLPGFTIDADYTYTKLNDMEHVIGGSAKGWNYWNGNPMTLETYTTPAHDRVSRNSSWEDRHVFNAYGNYAKEYGDHSFKALLGTNLEVFQNGNHFSQRMGLMDPSKGELNLAAGAQTVGGRARHWSTLGYFGRINYSFQNKFLLELNGRYDGSSRFPVNDKWAFFSSLSAGYILSQEKFMDFAKPYLSFLKIRGSYGSVGNQNIGENVFLPIMPAYPTSNLAGKWLIGDAFIPTFQNPNVVAPTLTWERVTTTDFGFDANFFNDKLNLTFDWYNRTVSDMLSESLTLPSSFGAKAPILNAGKMQTKGWELTVGYNHTFDNGLNISAMGQLSDFTEKVTEFPGNSTKNFTQTIASSPIYEGQISGEIWGYETDRFFTRDDFQQDASGNLLTDDRGHYILVDGIASQQRFEGTSPWFFYGPGDIKYKDLNGDGVISDGENTVDNPGDQKIIGNSTPRWQYGYRMDFSYKGFDFGFFLQGVGKRDLWAAGTMGIPGFRAAEGWYQHQLDYWTPENPNAFYPRPTDHEQNRSNKNFLVQTKYLLDMSYLRVKNLTVGYSLPQKLISKAKIQNLRIFFSGENLFELIDNVDIPIDPETDYTSWGLNDPNSFGRVYPYRRTYSLGVQVTL</sequence>
<gene>
    <name evidence="13" type="ORF">SAMN05661044_00401</name>
</gene>
<dbReference type="InterPro" id="IPR036942">
    <property type="entry name" value="Beta-barrel_TonB_sf"/>
</dbReference>
<evidence type="ECO:0000256" key="9">
    <source>
        <dbReference type="RuleBase" id="RU003357"/>
    </source>
</evidence>
<dbReference type="STRING" id="407022.SAMN05661044_00401"/>
<feature type="domain" description="TonB-dependent receptor plug" evidence="12">
    <location>
        <begin position="117"/>
        <end position="226"/>
    </location>
</feature>
<feature type="chain" id="PRO_5011720330" evidence="10">
    <location>
        <begin position="22"/>
        <end position="1099"/>
    </location>
</feature>
<evidence type="ECO:0000313" key="14">
    <source>
        <dbReference type="Proteomes" id="UP000199421"/>
    </source>
</evidence>
<dbReference type="InterPro" id="IPR000531">
    <property type="entry name" value="Beta-barrel_TonB"/>
</dbReference>
<evidence type="ECO:0000256" key="1">
    <source>
        <dbReference type="ARBA" id="ARBA00004571"/>
    </source>
</evidence>
<proteinExistence type="inferred from homology"/>
<dbReference type="Gene3D" id="2.40.170.20">
    <property type="entry name" value="TonB-dependent receptor, beta-barrel domain"/>
    <property type="match status" value="1"/>
</dbReference>
<keyword evidence="14" id="KW-1185">Reference proteome</keyword>
<dbReference type="EMBL" id="FOAF01000001">
    <property type="protein sequence ID" value="SEK50506.1"/>
    <property type="molecule type" value="Genomic_DNA"/>
</dbReference>
<keyword evidence="6 8" id="KW-0472">Membrane</keyword>
<feature type="signal peptide" evidence="10">
    <location>
        <begin position="1"/>
        <end position="21"/>
    </location>
</feature>
<organism evidence="13 14">
    <name type="scientific">Olivibacter domesticus</name>
    <name type="common">Pseudosphingobacterium domesticum</name>
    <dbReference type="NCBI Taxonomy" id="407022"/>
    <lineage>
        <taxon>Bacteria</taxon>
        <taxon>Pseudomonadati</taxon>
        <taxon>Bacteroidota</taxon>
        <taxon>Sphingobacteriia</taxon>
        <taxon>Sphingobacteriales</taxon>
        <taxon>Sphingobacteriaceae</taxon>
        <taxon>Olivibacter</taxon>
    </lineage>
</organism>
<dbReference type="InterPro" id="IPR008969">
    <property type="entry name" value="CarboxyPept-like_regulatory"/>
</dbReference>
<dbReference type="Pfam" id="PF13715">
    <property type="entry name" value="CarbopepD_reg_2"/>
    <property type="match status" value="1"/>
</dbReference>
<evidence type="ECO:0000256" key="2">
    <source>
        <dbReference type="ARBA" id="ARBA00022448"/>
    </source>
</evidence>
<evidence type="ECO:0000256" key="8">
    <source>
        <dbReference type="PROSITE-ProRule" id="PRU01360"/>
    </source>
</evidence>
<dbReference type="Gene3D" id="2.60.40.1120">
    <property type="entry name" value="Carboxypeptidase-like, regulatory domain"/>
    <property type="match status" value="1"/>
</dbReference>
<evidence type="ECO:0000256" key="6">
    <source>
        <dbReference type="ARBA" id="ARBA00023136"/>
    </source>
</evidence>
<evidence type="ECO:0000259" key="12">
    <source>
        <dbReference type="Pfam" id="PF07715"/>
    </source>
</evidence>
<evidence type="ECO:0000256" key="4">
    <source>
        <dbReference type="ARBA" id="ARBA00022692"/>
    </source>
</evidence>
<comment type="subcellular location">
    <subcellularLocation>
        <location evidence="1 8">Cell outer membrane</location>
        <topology evidence="1 8">Multi-pass membrane protein</topology>
    </subcellularLocation>
</comment>
<dbReference type="InterPro" id="IPR039426">
    <property type="entry name" value="TonB-dep_rcpt-like"/>
</dbReference>
<dbReference type="Pfam" id="PF07715">
    <property type="entry name" value="Plug"/>
    <property type="match status" value="1"/>
</dbReference>
<dbReference type="InterPro" id="IPR023997">
    <property type="entry name" value="TonB-dep_OMP_SusC/RagA_CS"/>
</dbReference>
<feature type="domain" description="TonB-dependent receptor-like beta-barrel" evidence="11">
    <location>
        <begin position="429"/>
        <end position="875"/>
    </location>
</feature>
<keyword evidence="2 8" id="KW-0813">Transport</keyword>
<keyword evidence="5 9" id="KW-0798">TonB box</keyword>
<dbReference type="RefSeq" id="WP_093317618.1">
    <property type="nucleotide sequence ID" value="NZ_FOAF01000001.1"/>
</dbReference>
<dbReference type="SUPFAM" id="SSF49464">
    <property type="entry name" value="Carboxypeptidase regulatory domain-like"/>
    <property type="match status" value="1"/>
</dbReference>
<reference evidence="14" key="1">
    <citation type="submission" date="2016-10" db="EMBL/GenBank/DDBJ databases">
        <authorList>
            <person name="Varghese N."/>
            <person name="Submissions S."/>
        </authorList>
    </citation>
    <scope>NUCLEOTIDE SEQUENCE [LARGE SCALE GENOMIC DNA]</scope>
    <source>
        <strain evidence="14">DSM 18733</strain>
    </source>
</reference>
<dbReference type="SUPFAM" id="SSF56935">
    <property type="entry name" value="Porins"/>
    <property type="match status" value="1"/>
</dbReference>
<dbReference type="NCBIfam" id="TIGR04056">
    <property type="entry name" value="OMP_RagA_SusC"/>
    <property type="match status" value="1"/>
</dbReference>
<evidence type="ECO:0000259" key="11">
    <source>
        <dbReference type="Pfam" id="PF00593"/>
    </source>
</evidence>
<keyword evidence="7 8" id="KW-0998">Cell outer membrane</keyword>
<evidence type="ECO:0000256" key="3">
    <source>
        <dbReference type="ARBA" id="ARBA00022452"/>
    </source>
</evidence>
<evidence type="ECO:0000313" key="13">
    <source>
        <dbReference type="EMBL" id="SEK50506.1"/>
    </source>
</evidence>
<protein>
    <submittedName>
        <fullName evidence="13">TonB-linked outer membrane protein, SusC/RagA family</fullName>
    </submittedName>
</protein>
<dbReference type="NCBIfam" id="TIGR04057">
    <property type="entry name" value="SusC_RagA_signa"/>
    <property type="match status" value="1"/>
</dbReference>
<dbReference type="InterPro" id="IPR023996">
    <property type="entry name" value="TonB-dep_OMP_SusC/RagA"/>
</dbReference>
<keyword evidence="10" id="KW-0732">Signal</keyword>
<dbReference type="Gene3D" id="2.170.130.10">
    <property type="entry name" value="TonB-dependent receptor, plug domain"/>
    <property type="match status" value="1"/>
</dbReference>
<accession>A0A1H7HJC5</accession>
<comment type="similarity">
    <text evidence="8 9">Belongs to the TonB-dependent receptor family.</text>
</comment>
<dbReference type="Proteomes" id="UP000199421">
    <property type="component" value="Unassembled WGS sequence"/>
</dbReference>
<dbReference type="OrthoDB" id="604358at2"/>
<dbReference type="AlphaFoldDB" id="A0A1H7HJC5"/>
<keyword evidence="3 8" id="KW-1134">Transmembrane beta strand</keyword>
<keyword evidence="4 8" id="KW-0812">Transmembrane</keyword>
<dbReference type="InterPro" id="IPR037066">
    <property type="entry name" value="Plug_dom_sf"/>
</dbReference>
<name>A0A1H7HJC5_OLID1</name>
<evidence type="ECO:0000256" key="7">
    <source>
        <dbReference type="ARBA" id="ARBA00023237"/>
    </source>
</evidence>
<dbReference type="Pfam" id="PF00593">
    <property type="entry name" value="TonB_dep_Rec_b-barrel"/>
    <property type="match status" value="1"/>
</dbReference>
<dbReference type="GO" id="GO:0009279">
    <property type="term" value="C:cell outer membrane"/>
    <property type="evidence" value="ECO:0007669"/>
    <property type="project" value="UniProtKB-SubCell"/>
</dbReference>
<evidence type="ECO:0000256" key="10">
    <source>
        <dbReference type="SAM" id="SignalP"/>
    </source>
</evidence>
<dbReference type="PROSITE" id="PS52016">
    <property type="entry name" value="TONB_DEPENDENT_REC_3"/>
    <property type="match status" value="1"/>
</dbReference>
<dbReference type="InterPro" id="IPR012910">
    <property type="entry name" value="Plug_dom"/>
</dbReference>
<evidence type="ECO:0000256" key="5">
    <source>
        <dbReference type="ARBA" id="ARBA00023077"/>
    </source>
</evidence>